<evidence type="ECO:0000256" key="1">
    <source>
        <dbReference type="ARBA" id="ARBA00022676"/>
    </source>
</evidence>
<sequence>MSMLQHVSVAKQANVYFNGKVTSRSVLFADGSKQTLGVVLPGEYEFSTAEGEIMQVTSGEFDVLLPGATEWSTYAAGTQFELAPNVSFSIRTSQISEYCCHYIKA</sequence>
<evidence type="ECO:0000313" key="5">
    <source>
        <dbReference type="Proteomes" id="UP000617555"/>
    </source>
</evidence>
<gene>
    <name evidence="3" type="primary">ppnP</name>
    <name evidence="4" type="ORF">GCM10011607_01110</name>
</gene>
<name>A0ABQ1ILE4_9GAMM</name>
<comment type="catalytic activity">
    <reaction evidence="3">
        <text>cytidine + phosphate = cytosine + alpha-D-ribose 1-phosphate</text>
        <dbReference type="Rhea" id="RHEA:52540"/>
        <dbReference type="ChEBI" id="CHEBI:16040"/>
        <dbReference type="ChEBI" id="CHEBI:17562"/>
        <dbReference type="ChEBI" id="CHEBI:43474"/>
        <dbReference type="ChEBI" id="CHEBI:57720"/>
        <dbReference type="EC" id="2.4.2.2"/>
    </reaction>
</comment>
<comment type="catalytic activity">
    <reaction evidence="3">
        <text>a purine D-ribonucleoside + phosphate = a purine nucleobase + alpha-D-ribose 1-phosphate</text>
        <dbReference type="Rhea" id="RHEA:19805"/>
        <dbReference type="ChEBI" id="CHEBI:26386"/>
        <dbReference type="ChEBI" id="CHEBI:43474"/>
        <dbReference type="ChEBI" id="CHEBI:57720"/>
        <dbReference type="ChEBI" id="CHEBI:142355"/>
        <dbReference type="EC" id="2.4.2.1"/>
    </reaction>
</comment>
<evidence type="ECO:0000256" key="2">
    <source>
        <dbReference type="ARBA" id="ARBA00022679"/>
    </source>
</evidence>
<dbReference type="InterPro" id="IPR009664">
    <property type="entry name" value="Ppnp"/>
</dbReference>
<comment type="catalytic activity">
    <reaction evidence="3">
        <text>adenosine + phosphate = alpha-D-ribose 1-phosphate + adenine</text>
        <dbReference type="Rhea" id="RHEA:27642"/>
        <dbReference type="ChEBI" id="CHEBI:16335"/>
        <dbReference type="ChEBI" id="CHEBI:16708"/>
        <dbReference type="ChEBI" id="CHEBI:43474"/>
        <dbReference type="ChEBI" id="CHEBI:57720"/>
        <dbReference type="EC" id="2.4.2.1"/>
    </reaction>
</comment>
<evidence type="ECO:0000256" key="3">
    <source>
        <dbReference type="HAMAP-Rule" id="MF_01537"/>
    </source>
</evidence>
<keyword evidence="2 3" id="KW-0808">Transferase</keyword>
<comment type="catalytic activity">
    <reaction evidence="3">
        <text>guanosine + phosphate = alpha-D-ribose 1-phosphate + guanine</text>
        <dbReference type="Rhea" id="RHEA:13233"/>
        <dbReference type="ChEBI" id="CHEBI:16235"/>
        <dbReference type="ChEBI" id="CHEBI:16750"/>
        <dbReference type="ChEBI" id="CHEBI:43474"/>
        <dbReference type="ChEBI" id="CHEBI:57720"/>
        <dbReference type="EC" id="2.4.2.1"/>
    </reaction>
</comment>
<dbReference type="EC" id="2.4.2.2" evidence="3"/>
<keyword evidence="1 3" id="KW-0328">Glycosyltransferase</keyword>
<dbReference type="HAMAP" id="MF_01537">
    <property type="entry name" value="Nucleos_phosphorylase_PpnP"/>
    <property type="match status" value="1"/>
</dbReference>
<dbReference type="EC" id="2.4.2.1" evidence="3"/>
<dbReference type="CDD" id="cd20296">
    <property type="entry name" value="cupin_PpnP-like"/>
    <property type="match status" value="1"/>
</dbReference>
<comment type="catalytic activity">
    <reaction evidence="3">
        <text>xanthosine + phosphate = alpha-D-ribose 1-phosphate + xanthine</text>
        <dbReference type="Rhea" id="RHEA:27638"/>
        <dbReference type="ChEBI" id="CHEBI:17712"/>
        <dbReference type="ChEBI" id="CHEBI:18107"/>
        <dbReference type="ChEBI" id="CHEBI:43474"/>
        <dbReference type="ChEBI" id="CHEBI:57720"/>
        <dbReference type="EC" id="2.4.2.1"/>
    </reaction>
</comment>
<organism evidence="4 5">
    <name type="scientific">Shewanella inventionis</name>
    <dbReference type="NCBI Taxonomy" id="1738770"/>
    <lineage>
        <taxon>Bacteria</taxon>
        <taxon>Pseudomonadati</taxon>
        <taxon>Pseudomonadota</taxon>
        <taxon>Gammaproteobacteria</taxon>
        <taxon>Alteromonadales</taxon>
        <taxon>Shewanellaceae</taxon>
        <taxon>Shewanella</taxon>
    </lineage>
</organism>
<dbReference type="InterPro" id="IPR014710">
    <property type="entry name" value="RmlC-like_jellyroll"/>
</dbReference>
<reference evidence="5" key="1">
    <citation type="journal article" date="2019" name="Int. J. Syst. Evol. Microbiol.">
        <title>The Global Catalogue of Microorganisms (GCM) 10K type strain sequencing project: providing services to taxonomists for standard genome sequencing and annotation.</title>
        <authorList>
            <consortium name="The Broad Institute Genomics Platform"/>
            <consortium name="The Broad Institute Genome Sequencing Center for Infectious Disease"/>
            <person name="Wu L."/>
            <person name="Ma J."/>
        </authorList>
    </citation>
    <scope>NUCLEOTIDE SEQUENCE [LARGE SCALE GENOMIC DNA]</scope>
    <source>
        <strain evidence="5">CGMCC 1.15339</strain>
    </source>
</reference>
<comment type="similarity">
    <text evidence="3">Belongs to the nucleoside phosphorylase PpnP family.</text>
</comment>
<dbReference type="EMBL" id="BMII01000001">
    <property type="protein sequence ID" value="GGB44837.1"/>
    <property type="molecule type" value="Genomic_DNA"/>
</dbReference>
<dbReference type="PANTHER" id="PTHR36540">
    <property type="entry name" value="PYRIMIDINE/PURINE NUCLEOSIDE PHOSPHORYLASE"/>
    <property type="match status" value="1"/>
</dbReference>
<comment type="catalytic activity">
    <reaction evidence="3">
        <text>uridine + phosphate = alpha-D-ribose 1-phosphate + uracil</text>
        <dbReference type="Rhea" id="RHEA:24388"/>
        <dbReference type="ChEBI" id="CHEBI:16704"/>
        <dbReference type="ChEBI" id="CHEBI:17568"/>
        <dbReference type="ChEBI" id="CHEBI:43474"/>
        <dbReference type="ChEBI" id="CHEBI:57720"/>
        <dbReference type="EC" id="2.4.2.2"/>
    </reaction>
</comment>
<dbReference type="Pfam" id="PF06865">
    <property type="entry name" value="Ppnp"/>
    <property type="match status" value="1"/>
</dbReference>
<comment type="catalytic activity">
    <reaction evidence="3">
        <text>thymidine + phosphate = 2-deoxy-alpha-D-ribose 1-phosphate + thymine</text>
        <dbReference type="Rhea" id="RHEA:16037"/>
        <dbReference type="ChEBI" id="CHEBI:17748"/>
        <dbReference type="ChEBI" id="CHEBI:17821"/>
        <dbReference type="ChEBI" id="CHEBI:43474"/>
        <dbReference type="ChEBI" id="CHEBI:57259"/>
        <dbReference type="EC" id="2.4.2.2"/>
    </reaction>
</comment>
<dbReference type="Gene3D" id="2.60.120.10">
    <property type="entry name" value="Jelly Rolls"/>
    <property type="match status" value="1"/>
</dbReference>
<dbReference type="InterPro" id="IPR011051">
    <property type="entry name" value="RmlC_Cupin_sf"/>
</dbReference>
<proteinExistence type="inferred from homology"/>
<dbReference type="RefSeq" id="WP_188735807.1">
    <property type="nucleotide sequence ID" value="NZ_BMII01000001.1"/>
</dbReference>
<dbReference type="PANTHER" id="PTHR36540:SF1">
    <property type="entry name" value="PYRIMIDINE_PURINE NUCLEOSIDE PHOSPHORYLASE"/>
    <property type="match status" value="1"/>
</dbReference>
<evidence type="ECO:0000313" key="4">
    <source>
        <dbReference type="EMBL" id="GGB44837.1"/>
    </source>
</evidence>
<accession>A0ABQ1ILE4</accession>
<comment type="catalytic activity">
    <reaction evidence="3">
        <text>inosine + phosphate = alpha-D-ribose 1-phosphate + hypoxanthine</text>
        <dbReference type="Rhea" id="RHEA:27646"/>
        <dbReference type="ChEBI" id="CHEBI:17368"/>
        <dbReference type="ChEBI" id="CHEBI:17596"/>
        <dbReference type="ChEBI" id="CHEBI:43474"/>
        <dbReference type="ChEBI" id="CHEBI:57720"/>
        <dbReference type="EC" id="2.4.2.1"/>
    </reaction>
</comment>
<dbReference type="Proteomes" id="UP000617555">
    <property type="component" value="Unassembled WGS sequence"/>
</dbReference>
<keyword evidence="5" id="KW-1185">Reference proteome</keyword>
<comment type="function">
    <text evidence="3">Catalyzes the phosphorolysis of diverse nucleosides, yielding D-ribose 1-phosphate and the respective free bases. Can use uridine, adenosine, guanosine, cytidine, thymidine, inosine and xanthosine as substrates. Also catalyzes the reverse reactions.</text>
</comment>
<comment type="caution">
    <text evidence="4">The sequence shown here is derived from an EMBL/GenBank/DDBJ whole genome shotgun (WGS) entry which is preliminary data.</text>
</comment>
<protein>
    <recommendedName>
        <fullName evidence="3">Pyrimidine/purine nucleoside phosphorylase</fullName>
        <ecNumber evidence="3">2.4.2.1</ecNumber>
        <ecNumber evidence="3">2.4.2.2</ecNumber>
    </recommendedName>
    <alternativeName>
        <fullName evidence="3">Adenosine phosphorylase</fullName>
    </alternativeName>
    <alternativeName>
        <fullName evidence="3">Cytidine phosphorylase</fullName>
    </alternativeName>
    <alternativeName>
        <fullName evidence="3">Guanosine phosphorylase</fullName>
    </alternativeName>
    <alternativeName>
        <fullName evidence="3">Inosine phosphorylase</fullName>
    </alternativeName>
    <alternativeName>
        <fullName evidence="3">Thymidine phosphorylase</fullName>
    </alternativeName>
    <alternativeName>
        <fullName evidence="3">Uridine phosphorylase</fullName>
    </alternativeName>
    <alternativeName>
        <fullName evidence="3">Xanthosine phosphorylase</fullName>
    </alternativeName>
</protein>
<dbReference type="SUPFAM" id="SSF51182">
    <property type="entry name" value="RmlC-like cupins"/>
    <property type="match status" value="1"/>
</dbReference>